<evidence type="ECO:0000313" key="1">
    <source>
        <dbReference type="EMBL" id="GII97214.1"/>
    </source>
</evidence>
<gene>
    <name evidence="1" type="ORF">Ssi02_74450</name>
</gene>
<dbReference type="Proteomes" id="UP000606172">
    <property type="component" value="Unassembled WGS sequence"/>
</dbReference>
<dbReference type="EMBL" id="BOOW01000056">
    <property type="protein sequence ID" value="GII97214.1"/>
    <property type="molecule type" value="Genomic_DNA"/>
</dbReference>
<name>A0A919RR60_9ACTN</name>
<dbReference type="AlphaFoldDB" id="A0A919RR60"/>
<dbReference type="RefSeq" id="WP_204032705.1">
    <property type="nucleotide sequence ID" value="NZ_BOOW01000056.1"/>
</dbReference>
<protein>
    <recommendedName>
        <fullName evidence="3">Saccharopine dehydrogenase</fullName>
    </recommendedName>
</protein>
<keyword evidence="2" id="KW-1185">Reference proteome</keyword>
<evidence type="ECO:0008006" key="3">
    <source>
        <dbReference type="Google" id="ProtNLM"/>
    </source>
</evidence>
<evidence type="ECO:0000313" key="2">
    <source>
        <dbReference type="Proteomes" id="UP000606172"/>
    </source>
</evidence>
<proteinExistence type="predicted"/>
<sequence>MFAAQDHRDTQLAPGARRAYRVDFPEQHTLTAELGVPVISRLCFDSDSIAASLAALTWVPGGASLMRAVDRFLPPLPGGDGWTVAVHTAGGAHRWATGRGQSRGTATMTAATVQRLLQGDVPPGVRQMHHLVTLEDVAKAGIDLGGRA</sequence>
<organism evidence="1 2">
    <name type="scientific">Sinosporangium siamense</name>
    <dbReference type="NCBI Taxonomy" id="1367973"/>
    <lineage>
        <taxon>Bacteria</taxon>
        <taxon>Bacillati</taxon>
        <taxon>Actinomycetota</taxon>
        <taxon>Actinomycetes</taxon>
        <taxon>Streptosporangiales</taxon>
        <taxon>Streptosporangiaceae</taxon>
        <taxon>Sinosporangium</taxon>
    </lineage>
</organism>
<reference evidence="1" key="1">
    <citation type="submission" date="2021-01" db="EMBL/GenBank/DDBJ databases">
        <title>Whole genome shotgun sequence of Sinosporangium siamense NBRC 109515.</title>
        <authorList>
            <person name="Komaki H."/>
            <person name="Tamura T."/>
        </authorList>
    </citation>
    <scope>NUCLEOTIDE SEQUENCE</scope>
    <source>
        <strain evidence="1">NBRC 109515</strain>
    </source>
</reference>
<comment type="caution">
    <text evidence="1">The sequence shown here is derived from an EMBL/GenBank/DDBJ whole genome shotgun (WGS) entry which is preliminary data.</text>
</comment>
<accession>A0A919RR60</accession>